<dbReference type="SUPFAM" id="SSF63817">
    <property type="entry name" value="Sortase"/>
    <property type="match status" value="1"/>
</dbReference>
<evidence type="ECO:0000313" key="5">
    <source>
        <dbReference type="Proteomes" id="UP001426770"/>
    </source>
</evidence>
<name>A0ABP9WEP2_9MICO</name>
<reference evidence="4 5" key="1">
    <citation type="submission" date="2024-02" db="EMBL/GenBank/DDBJ databases">
        <title>Lysinimicrobium sediminis NBRC 112286.</title>
        <authorList>
            <person name="Ichikawa N."/>
            <person name="Katano-Makiyama Y."/>
            <person name="Hidaka K."/>
        </authorList>
    </citation>
    <scope>NUCLEOTIDE SEQUENCE [LARGE SCALE GENOMIC DNA]</scope>
    <source>
        <strain evidence="4 5">NBRC 112286</strain>
    </source>
</reference>
<evidence type="ECO:0008006" key="6">
    <source>
        <dbReference type="Google" id="ProtNLM"/>
    </source>
</evidence>
<evidence type="ECO:0000256" key="2">
    <source>
        <dbReference type="SAM" id="MobiDB-lite"/>
    </source>
</evidence>
<dbReference type="InterPro" id="IPR023365">
    <property type="entry name" value="Sortase_dom-sf"/>
</dbReference>
<keyword evidence="5" id="KW-1185">Reference proteome</keyword>
<organism evidence="4 5">
    <name type="scientific">Demequina sediminis</name>
    <dbReference type="NCBI Taxonomy" id="1930058"/>
    <lineage>
        <taxon>Bacteria</taxon>
        <taxon>Bacillati</taxon>
        <taxon>Actinomycetota</taxon>
        <taxon>Actinomycetes</taxon>
        <taxon>Micrococcales</taxon>
        <taxon>Demequinaceae</taxon>
        <taxon>Demequina</taxon>
    </lineage>
</organism>
<evidence type="ECO:0000256" key="1">
    <source>
        <dbReference type="ARBA" id="ARBA00022801"/>
    </source>
</evidence>
<feature type="region of interest" description="Disordered" evidence="2">
    <location>
        <begin position="21"/>
        <end position="40"/>
    </location>
</feature>
<evidence type="ECO:0000256" key="3">
    <source>
        <dbReference type="SAM" id="SignalP"/>
    </source>
</evidence>
<keyword evidence="1" id="KW-0378">Hydrolase</keyword>
<protein>
    <recommendedName>
        <fullName evidence="6">Class F sortase</fullName>
    </recommendedName>
</protein>
<comment type="caution">
    <text evidence="4">The sequence shown here is derived from an EMBL/GenBank/DDBJ whole genome shotgun (WGS) entry which is preliminary data.</text>
</comment>
<proteinExistence type="predicted"/>
<feature type="signal peptide" evidence="3">
    <location>
        <begin position="1"/>
        <end position="17"/>
    </location>
</feature>
<dbReference type="CDD" id="cd05829">
    <property type="entry name" value="Sortase_F"/>
    <property type="match status" value="1"/>
</dbReference>
<dbReference type="InterPro" id="IPR042001">
    <property type="entry name" value="Sortase_F"/>
</dbReference>
<dbReference type="RefSeq" id="WP_286214796.1">
    <property type="nucleotide sequence ID" value="NZ_AP027736.1"/>
</dbReference>
<dbReference type="InterPro" id="IPR005754">
    <property type="entry name" value="Sortase"/>
</dbReference>
<sequence>MLRIVSIFAVMALTACAAANPPEASVPASSPTAEAVAAEPTQGEIRARVIAGEVPVGPATVDSLPIAPDPERLVVESLGIDMPVTDVGIDESGGMELPESAGVAGWFRLGGSPAGGLRAEENVVIAAHVDDSEMGRGPFAELRDAKPGDRVDVALEDGESVVYVVDRVEQTSKQEVDFSVVFGTAERALVLVTCGGRWDADVRHYEDNVLVWAYPEGDTRP</sequence>
<gene>
    <name evidence="4" type="ORF">Lsed01_00695</name>
</gene>
<accession>A0ABP9WEP2</accession>
<dbReference type="Pfam" id="PF04203">
    <property type="entry name" value="Sortase"/>
    <property type="match status" value="1"/>
</dbReference>
<feature type="chain" id="PRO_5045668248" description="Class F sortase" evidence="3">
    <location>
        <begin position="18"/>
        <end position="221"/>
    </location>
</feature>
<dbReference type="EMBL" id="BAABRR010000003">
    <property type="protein sequence ID" value="GAA5518273.1"/>
    <property type="molecule type" value="Genomic_DNA"/>
</dbReference>
<evidence type="ECO:0000313" key="4">
    <source>
        <dbReference type="EMBL" id="GAA5518273.1"/>
    </source>
</evidence>
<dbReference type="Proteomes" id="UP001426770">
    <property type="component" value="Unassembled WGS sequence"/>
</dbReference>
<keyword evidence="3" id="KW-0732">Signal</keyword>
<dbReference type="Gene3D" id="2.40.260.10">
    <property type="entry name" value="Sortase"/>
    <property type="match status" value="1"/>
</dbReference>
<dbReference type="PROSITE" id="PS51257">
    <property type="entry name" value="PROKAR_LIPOPROTEIN"/>
    <property type="match status" value="1"/>
</dbReference>